<keyword evidence="2" id="KW-0378">Hydrolase</keyword>
<organism evidence="2 3">
    <name type="scientific">Longibaculum muris</name>
    <dbReference type="NCBI Taxonomy" id="1796628"/>
    <lineage>
        <taxon>Bacteria</taxon>
        <taxon>Bacillati</taxon>
        <taxon>Bacillota</taxon>
        <taxon>Erysipelotrichia</taxon>
        <taxon>Erysipelotrichales</taxon>
        <taxon>Coprobacillaceae</taxon>
        <taxon>Longibaculum</taxon>
    </lineage>
</organism>
<keyword evidence="3" id="KW-1185">Reference proteome</keyword>
<dbReference type="InterPro" id="IPR035681">
    <property type="entry name" value="ComA-like_MBL"/>
</dbReference>
<dbReference type="InterPro" id="IPR016134">
    <property type="entry name" value="Dockerin_dom"/>
</dbReference>
<dbReference type="SUPFAM" id="SSF63446">
    <property type="entry name" value="Type I dockerin domain"/>
    <property type="match status" value="1"/>
</dbReference>
<accession>A0A4R3Z6E0</accession>
<dbReference type="CDD" id="cd14256">
    <property type="entry name" value="Dockerin_I"/>
    <property type="match status" value="1"/>
</dbReference>
<dbReference type="Gene3D" id="1.10.1330.10">
    <property type="entry name" value="Dockerin domain"/>
    <property type="match status" value="1"/>
</dbReference>
<dbReference type="GeneID" id="98913876"/>
<dbReference type="RefSeq" id="WP_132226101.1">
    <property type="nucleotide sequence ID" value="NZ_JANKBF010000001.1"/>
</dbReference>
<dbReference type="PROSITE" id="PS00018">
    <property type="entry name" value="EF_HAND_1"/>
    <property type="match status" value="2"/>
</dbReference>
<dbReference type="GO" id="GO:0004553">
    <property type="term" value="F:hydrolase activity, hydrolyzing O-glycosyl compounds"/>
    <property type="evidence" value="ECO:0007669"/>
    <property type="project" value="InterPro"/>
</dbReference>
<dbReference type="SUPFAM" id="SSF56281">
    <property type="entry name" value="Metallo-hydrolase/oxidoreductase"/>
    <property type="match status" value="1"/>
</dbReference>
<dbReference type="Gene3D" id="3.60.15.10">
    <property type="entry name" value="Ribonuclease Z/Hydroxyacylglutathione hydrolase-like"/>
    <property type="match status" value="1"/>
</dbReference>
<dbReference type="PANTHER" id="PTHR30619:SF1">
    <property type="entry name" value="RECOMBINATION PROTEIN 2"/>
    <property type="match status" value="1"/>
</dbReference>
<gene>
    <name evidence="2" type="ORF">EDD60_10145</name>
</gene>
<dbReference type="InterPro" id="IPR018247">
    <property type="entry name" value="EF_Hand_1_Ca_BS"/>
</dbReference>
<proteinExistence type="predicted"/>
<protein>
    <submittedName>
        <fullName evidence="2">Beta-lactamase superfamily II metal-dependent hydrolase</fullName>
    </submittedName>
</protein>
<dbReference type="InterPro" id="IPR001279">
    <property type="entry name" value="Metallo-B-lactamas"/>
</dbReference>
<evidence type="ECO:0000313" key="2">
    <source>
        <dbReference type="EMBL" id="TCW02748.1"/>
    </source>
</evidence>
<dbReference type="Pfam" id="PF00404">
    <property type="entry name" value="Dockerin_1"/>
    <property type="match status" value="1"/>
</dbReference>
<dbReference type="InterPro" id="IPR036866">
    <property type="entry name" value="RibonucZ/Hydroxyglut_hydro"/>
</dbReference>
<dbReference type="Proteomes" id="UP000295515">
    <property type="component" value="Unassembled WGS sequence"/>
</dbReference>
<dbReference type="CDD" id="cd07731">
    <property type="entry name" value="ComA-like_MBL-fold"/>
    <property type="match status" value="1"/>
</dbReference>
<dbReference type="InterPro" id="IPR036439">
    <property type="entry name" value="Dockerin_dom_sf"/>
</dbReference>
<evidence type="ECO:0000313" key="3">
    <source>
        <dbReference type="Proteomes" id="UP000295515"/>
    </source>
</evidence>
<feature type="domain" description="Dockerin" evidence="1">
    <location>
        <begin position="340"/>
        <end position="406"/>
    </location>
</feature>
<dbReference type="PANTHER" id="PTHR30619">
    <property type="entry name" value="DNA INTERNALIZATION/COMPETENCE PROTEIN COMEC/REC2"/>
    <property type="match status" value="1"/>
</dbReference>
<name>A0A4R3Z6E0_9FIRM</name>
<dbReference type="GO" id="GO:0000272">
    <property type="term" value="P:polysaccharide catabolic process"/>
    <property type="evidence" value="ECO:0007669"/>
    <property type="project" value="InterPro"/>
</dbReference>
<dbReference type="EMBL" id="SMCQ01000001">
    <property type="protein sequence ID" value="TCW02748.1"/>
    <property type="molecule type" value="Genomic_DNA"/>
</dbReference>
<dbReference type="InterPro" id="IPR052159">
    <property type="entry name" value="Competence_DNA_uptake"/>
</dbReference>
<dbReference type="Pfam" id="PF12706">
    <property type="entry name" value="Lactamase_B_2"/>
    <property type="match status" value="1"/>
</dbReference>
<dbReference type="SMART" id="SM00849">
    <property type="entry name" value="Lactamase_B"/>
    <property type="match status" value="1"/>
</dbReference>
<comment type="caution">
    <text evidence="2">The sequence shown here is derived from an EMBL/GenBank/DDBJ whole genome shotgun (WGS) entry which is preliminary data.</text>
</comment>
<reference evidence="2 3" key="1">
    <citation type="submission" date="2019-03" db="EMBL/GenBank/DDBJ databases">
        <title>Genomic Encyclopedia of Type Strains, Phase IV (KMG-IV): sequencing the most valuable type-strain genomes for metagenomic binning, comparative biology and taxonomic classification.</title>
        <authorList>
            <person name="Goeker M."/>
        </authorList>
    </citation>
    <scope>NUCLEOTIDE SEQUENCE [LARGE SCALE GENOMIC DNA]</scope>
    <source>
        <strain evidence="2 3">DSM 29487</strain>
    </source>
</reference>
<evidence type="ECO:0000259" key="1">
    <source>
        <dbReference type="PROSITE" id="PS51766"/>
    </source>
</evidence>
<dbReference type="InterPro" id="IPR002105">
    <property type="entry name" value="Dockerin_1_rpt"/>
</dbReference>
<dbReference type="PROSITE" id="PS51766">
    <property type="entry name" value="DOCKERIN"/>
    <property type="match status" value="1"/>
</dbReference>
<sequence>MSFLICISTTVLFNVQNVHAVSGLKVHYIDVGSGDAIYLECDGVNMLIDGGYISQSDRKEDEASRGVLEHLVHNDLQNTVNENDADFISQLRVILKENDNSDVTKYLDSLGVKHINYIVSTHPHYDHIGGLLHVINKYTYDHIYYNGHDYTTRYYRYFKMLAEDNVSSGKVRAALQIPQQNDTFQLGSAKVTVLSDQTIDYTMANGTAINNGSIVLRVDYNKRSFLFTGDVQYAAQKKIIETKGSSISNIDVLKVPHHGHTNSVYGNTGHSENYELFAKVNPVISIVQCGIRNTSVSLPTNRVLKDLSMSDVYTTKNQGNIVIECDGNYINVKIKNEIVHGFVKGDINGDGKITPSDYVMARRQILGTLSLKGNGRVTADINGDGKISPSDYVLIRRHILGTYHIQ</sequence>
<dbReference type="AlphaFoldDB" id="A0A4R3Z6E0"/>